<keyword evidence="1" id="KW-0812">Transmembrane</keyword>
<dbReference type="EMBL" id="JAULSW010000026">
    <property type="protein sequence ID" value="KAK3365401.1"/>
    <property type="molecule type" value="Genomic_DNA"/>
</dbReference>
<evidence type="ECO:0000313" key="3">
    <source>
        <dbReference type="Proteomes" id="UP001285441"/>
    </source>
</evidence>
<proteinExistence type="predicted"/>
<dbReference type="Proteomes" id="UP001285441">
    <property type="component" value="Unassembled WGS sequence"/>
</dbReference>
<evidence type="ECO:0000313" key="2">
    <source>
        <dbReference type="EMBL" id="KAK3365401.1"/>
    </source>
</evidence>
<protein>
    <submittedName>
        <fullName evidence="2">Uncharacterized protein</fullName>
    </submittedName>
</protein>
<keyword evidence="1" id="KW-0472">Membrane</keyword>
<keyword evidence="3" id="KW-1185">Reference proteome</keyword>
<name>A0AAE0JX92_9PEZI</name>
<organism evidence="2 3">
    <name type="scientific">Podospora didyma</name>
    <dbReference type="NCBI Taxonomy" id="330526"/>
    <lineage>
        <taxon>Eukaryota</taxon>
        <taxon>Fungi</taxon>
        <taxon>Dikarya</taxon>
        <taxon>Ascomycota</taxon>
        <taxon>Pezizomycotina</taxon>
        <taxon>Sordariomycetes</taxon>
        <taxon>Sordariomycetidae</taxon>
        <taxon>Sordariales</taxon>
        <taxon>Podosporaceae</taxon>
        <taxon>Podospora</taxon>
    </lineage>
</organism>
<comment type="caution">
    <text evidence="2">The sequence shown here is derived from an EMBL/GenBank/DDBJ whole genome shotgun (WGS) entry which is preliminary data.</text>
</comment>
<reference evidence="2" key="1">
    <citation type="journal article" date="2023" name="Mol. Phylogenet. Evol.">
        <title>Genome-scale phylogeny and comparative genomics of the fungal order Sordariales.</title>
        <authorList>
            <person name="Hensen N."/>
            <person name="Bonometti L."/>
            <person name="Westerberg I."/>
            <person name="Brannstrom I.O."/>
            <person name="Guillou S."/>
            <person name="Cros-Aarteil S."/>
            <person name="Calhoun S."/>
            <person name="Haridas S."/>
            <person name="Kuo A."/>
            <person name="Mondo S."/>
            <person name="Pangilinan J."/>
            <person name="Riley R."/>
            <person name="LaButti K."/>
            <person name="Andreopoulos B."/>
            <person name="Lipzen A."/>
            <person name="Chen C."/>
            <person name="Yan M."/>
            <person name="Daum C."/>
            <person name="Ng V."/>
            <person name="Clum A."/>
            <person name="Steindorff A."/>
            <person name="Ohm R.A."/>
            <person name="Martin F."/>
            <person name="Silar P."/>
            <person name="Natvig D.O."/>
            <person name="Lalanne C."/>
            <person name="Gautier V."/>
            <person name="Ament-Velasquez S.L."/>
            <person name="Kruys A."/>
            <person name="Hutchinson M.I."/>
            <person name="Powell A.J."/>
            <person name="Barry K."/>
            <person name="Miller A.N."/>
            <person name="Grigoriev I.V."/>
            <person name="Debuchy R."/>
            <person name="Gladieux P."/>
            <person name="Hiltunen Thoren M."/>
            <person name="Johannesson H."/>
        </authorList>
    </citation>
    <scope>NUCLEOTIDE SEQUENCE</scope>
    <source>
        <strain evidence="2">CBS 232.78</strain>
    </source>
</reference>
<evidence type="ECO:0000256" key="1">
    <source>
        <dbReference type="SAM" id="Phobius"/>
    </source>
</evidence>
<sequence length="233" mass="26524">MKRTTTKKKTEVAAHPGLLFGWRHSRYSVSPHRRYPVTGNQDNLCTTVSLVRPLAIWLFLCFNSLRKHGAGIGNALGFGHSTLCTTSLLDSTLARHGSALVQHLPSLPFFHLFCRVYHSGSGTSHAYSWARYQAFWDKRNTGQPGRIWLSSLGKSCRRRLFFFPFFSFVFLLFVCSLSSLLNFLSSIIIPLKSFCPSFPLYRCRSKPHVCILWRNISLHLISARDAAMPWLSL</sequence>
<accession>A0AAE0JX92</accession>
<dbReference type="AlphaFoldDB" id="A0AAE0JX92"/>
<keyword evidence="1" id="KW-1133">Transmembrane helix</keyword>
<reference evidence="2" key="2">
    <citation type="submission" date="2023-06" db="EMBL/GenBank/DDBJ databases">
        <authorList>
            <consortium name="Lawrence Berkeley National Laboratory"/>
            <person name="Haridas S."/>
            <person name="Hensen N."/>
            <person name="Bonometti L."/>
            <person name="Westerberg I."/>
            <person name="Brannstrom I.O."/>
            <person name="Guillou S."/>
            <person name="Cros-Aarteil S."/>
            <person name="Calhoun S."/>
            <person name="Kuo A."/>
            <person name="Mondo S."/>
            <person name="Pangilinan J."/>
            <person name="Riley R."/>
            <person name="LaButti K."/>
            <person name="Andreopoulos B."/>
            <person name="Lipzen A."/>
            <person name="Chen C."/>
            <person name="Yanf M."/>
            <person name="Daum C."/>
            <person name="Ng V."/>
            <person name="Clum A."/>
            <person name="Steindorff A."/>
            <person name="Ohm R."/>
            <person name="Martin F."/>
            <person name="Silar P."/>
            <person name="Natvig D."/>
            <person name="Lalanne C."/>
            <person name="Gautier V."/>
            <person name="Ament-velasquez S.L."/>
            <person name="Kruys A."/>
            <person name="Hutchinson M.I."/>
            <person name="Powell A.J."/>
            <person name="Barry K."/>
            <person name="Miller A.N."/>
            <person name="Grigoriev I.V."/>
            <person name="Debuchy R."/>
            <person name="Gladieux P."/>
            <person name="Thoren M.H."/>
            <person name="Johannesson H."/>
        </authorList>
    </citation>
    <scope>NUCLEOTIDE SEQUENCE</scope>
    <source>
        <strain evidence="2">CBS 232.78</strain>
    </source>
</reference>
<feature type="transmembrane region" description="Helical" evidence="1">
    <location>
        <begin position="160"/>
        <end position="184"/>
    </location>
</feature>
<gene>
    <name evidence="2" type="ORF">B0H63DRAFT_135919</name>
</gene>